<protein>
    <recommendedName>
        <fullName evidence="4">Cobalt transport protein</fullName>
    </recommendedName>
</protein>
<dbReference type="Proteomes" id="UP000192920">
    <property type="component" value="Unassembled WGS sequence"/>
</dbReference>
<evidence type="ECO:0008006" key="4">
    <source>
        <dbReference type="Google" id="ProtNLM"/>
    </source>
</evidence>
<organism evidence="2 3">
    <name type="scientific">Pseudogulbenkiania subflava DSM 22618</name>
    <dbReference type="NCBI Taxonomy" id="1123014"/>
    <lineage>
        <taxon>Bacteria</taxon>
        <taxon>Pseudomonadati</taxon>
        <taxon>Pseudomonadota</taxon>
        <taxon>Betaproteobacteria</taxon>
        <taxon>Neisseriales</taxon>
        <taxon>Chromobacteriaceae</taxon>
        <taxon>Pseudogulbenkiania</taxon>
    </lineage>
</organism>
<gene>
    <name evidence="2" type="ORF">SAMN02745746_01638</name>
</gene>
<proteinExistence type="predicted"/>
<dbReference type="RefSeq" id="WP_085275937.1">
    <property type="nucleotide sequence ID" value="NZ_FXAG01000007.1"/>
</dbReference>
<keyword evidence="1" id="KW-0472">Membrane</keyword>
<feature type="transmembrane region" description="Helical" evidence="1">
    <location>
        <begin position="39"/>
        <end position="55"/>
    </location>
</feature>
<evidence type="ECO:0000313" key="2">
    <source>
        <dbReference type="EMBL" id="SMF16178.1"/>
    </source>
</evidence>
<keyword evidence="1" id="KW-1133">Transmembrane helix</keyword>
<dbReference type="STRING" id="1123014.SAMN02745746_01638"/>
<feature type="transmembrane region" description="Helical" evidence="1">
    <location>
        <begin position="84"/>
        <end position="109"/>
    </location>
</feature>
<evidence type="ECO:0000256" key="1">
    <source>
        <dbReference type="SAM" id="Phobius"/>
    </source>
</evidence>
<name>A0A1Y6BLT0_9NEIS</name>
<keyword evidence="3" id="KW-1185">Reference proteome</keyword>
<feature type="transmembrane region" description="Helical" evidence="1">
    <location>
        <begin position="176"/>
        <end position="193"/>
    </location>
</feature>
<dbReference type="EMBL" id="FXAG01000007">
    <property type="protein sequence ID" value="SMF16178.1"/>
    <property type="molecule type" value="Genomic_DNA"/>
</dbReference>
<keyword evidence="1" id="KW-0812">Transmembrane</keyword>
<evidence type="ECO:0000313" key="3">
    <source>
        <dbReference type="Proteomes" id="UP000192920"/>
    </source>
</evidence>
<accession>A0A1Y6BLT0</accession>
<reference evidence="3" key="1">
    <citation type="submission" date="2017-04" db="EMBL/GenBank/DDBJ databases">
        <authorList>
            <person name="Varghese N."/>
            <person name="Submissions S."/>
        </authorList>
    </citation>
    <scope>NUCLEOTIDE SEQUENCE [LARGE SCALE GENOMIC DNA]</scope>
    <source>
        <strain evidence="3">DSM 22618</strain>
    </source>
</reference>
<dbReference type="AlphaFoldDB" id="A0A1Y6BLT0"/>
<feature type="transmembrane region" description="Helical" evidence="1">
    <location>
        <begin position="6"/>
        <end position="27"/>
    </location>
</feature>
<sequence>MAALVVQFLPLVPLSFLALVAAMQLYVQERTGVGQSLRRMRWLLLTLWLTMGWSVPGDALFDTAWAPTCEGLAEGARHVLRLLILVWLIRGIWLAVGRDGVLAGLLFLLRPLRWVGLSSERFALRLCLTLSYAEQLLAATRPCTRSAWRSLMAEAMALPAPDGVQLRVYRWRTSDNVVLVSLAVGLGVVMKAVA</sequence>